<dbReference type="Pfam" id="PF07045">
    <property type="entry name" value="DUF1330"/>
    <property type="match status" value="1"/>
</dbReference>
<dbReference type="Gene3D" id="3.30.70.100">
    <property type="match status" value="1"/>
</dbReference>
<dbReference type="EMBL" id="UINC01164736">
    <property type="protein sequence ID" value="SVD65739.1"/>
    <property type="molecule type" value="Genomic_DNA"/>
</dbReference>
<evidence type="ECO:0000259" key="1">
    <source>
        <dbReference type="Pfam" id="PF07045"/>
    </source>
</evidence>
<reference evidence="2" key="1">
    <citation type="submission" date="2018-05" db="EMBL/GenBank/DDBJ databases">
        <authorList>
            <person name="Lanie J.A."/>
            <person name="Ng W.-L."/>
            <person name="Kazmierczak K.M."/>
            <person name="Andrzejewski T.M."/>
            <person name="Davidsen T.M."/>
            <person name="Wayne K.J."/>
            <person name="Tettelin H."/>
            <person name="Glass J.I."/>
            <person name="Rusch D."/>
            <person name="Podicherti R."/>
            <person name="Tsui H.-C.T."/>
            <person name="Winkler M.E."/>
        </authorList>
    </citation>
    <scope>NUCLEOTIDE SEQUENCE</scope>
</reference>
<proteinExistence type="predicted"/>
<gene>
    <name evidence="2" type="ORF">METZ01_LOCUS418593</name>
</gene>
<evidence type="ECO:0000313" key="2">
    <source>
        <dbReference type="EMBL" id="SVD65739.1"/>
    </source>
</evidence>
<feature type="domain" description="DUF1330" evidence="1">
    <location>
        <begin position="3"/>
        <end position="95"/>
    </location>
</feature>
<dbReference type="InterPro" id="IPR011008">
    <property type="entry name" value="Dimeric_a/b-barrel"/>
</dbReference>
<sequence length="96" mass="10739">MAAYILGQINITDVETFKRYSEKVALTVQQYGGQYLVRGGAVEKLEGSFSGRRMVVLEFQSVEAAKKWYTSEEYAPLIELRRSASDGDLLLVDGVQ</sequence>
<dbReference type="PANTHER" id="PTHR41521">
    <property type="match status" value="1"/>
</dbReference>
<dbReference type="SUPFAM" id="SSF54909">
    <property type="entry name" value="Dimeric alpha+beta barrel"/>
    <property type="match status" value="1"/>
</dbReference>
<organism evidence="2">
    <name type="scientific">marine metagenome</name>
    <dbReference type="NCBI Taxonomy" id="408172"/>
    <lineage>
        <taxon>unclassified sequences</taxon>
        <taxon>metagenomes</taxon>
        <taxon>ecological metagenomes</taxon>
    </lineage>
</organism>
<protein>
    <recommendedName>
        <fullName evidence="1">DUF1330 domain-containing protein</fullName>
    </recommendedName>
</protein>
<dbReference type="InterPro" id="IPR010753">
    <property type="entry name" value="DUF1330"/>
</dbReference>
<dbReference type="AlphaFoldDB" id="A0A382X4E8"/>
<name>A0A382X4E8_9ZZZZ</name>
<dbReference type="PANTHER" id="PTHR41521:SF4">
    <property type="entry name" value="BLR0684 PROTEIN"/>
    <property type="match status" value="1"/>
</dbReference>
<accession>A0A382X4E8</accession>